<dbReference type="EMBL" id="JAACNO010001296">
    <property type="protein sequence ID" value="KAF4141626.1"/>
    <property type="molecule type" value="Genomic_DNA"/>
</dbReference>
<protein>
    <submittedName>
        <fullName evidence="4">Spinocerebellar ataxia type 10 protein domain</fullName>
    </submittedName>
</protein>
<dbReference type="InterPro" id="IPR051374">
    <property type="entry name" value="Ataxin-10/CTR86_families"/>
</dbReference>
<dbReference type="Pfam" id="PF09759">
    <property type="entry name" value="Atx10homo_assoc"/>
    <property type="match status" value="1"/>
</dbReference>
<keyword evidence="1" id="KW-0132">Cell division</keyword>
<comment type="caution">
    <text evidence="4">The sequence shown here is derived from an EMBL/GenBank/DDBJ whole genome shotgun (WGS) entry which is preliminary data.</text>
</comment>
<keyword evidence="2" id="KW-0131">Cell cycle</keyword>
<evidence type="ECO:0000256" key="2">
    <source>
        <dbReference type="ARBA" id="ARBA00023306"/>
    </source>
</evidence>
<dbReference type="InterPro" id="IPR019156">
    <property type="entry name" value="Ataxin-10_domain"/>
</dbReference>
<proteinExistence type="predicted"/>
<dbReference type="PANTHER" id="PTHR13255">
    <property type="entry name" value="ATAXIN-10"/>
    <property type="match status" value="1"/>
</dbReference>
<evidence type="ECO:0000259" key="3">
    <source>
        <dbReference type="Pfam" id="PF09759"/>
    </source>
</evidence>
<name>A0A8S9ULQ6_PHYIN</name>
<reference evidence="4" key="1">
    <citation type="submission" date="2020-03" db="EMBL/GenBank/DDBJ databases">
        <title>Hybrid Assembly of Korean Phytophthora infestans isolates.</title>
        <authorList>
            <person name="Prokchorchik M."/>
            <person name="Lee Y."/>
            <person name="Seo J."/>
            <person name="Cho J.-H."/>
            <person name="Park Y.-E."/>
            <person name="Jang D.-C."/>
            <person name="Im J.-S."/>
            <person name="Choi J.-G."/>
            <person name="Park H.-J."/>
            <person name="Lee G.-B."/>
            <person name="Lee Y.-G."/>
            <person name="Hong S.-Y."/>
            <person name="Cho K."/>
            <person name="Sohn K.H."/>
        </authorList>
    </citation>
    <scope>NUCLEOTIDE SEQUENCE</scope>
    <source>
        <strain evidence="4">KR_2_A2</strain>
    </source>
</reference>
<organism evidence="4 5">
    <name type="scientific">Phytophthora infestans</name>
    <name type="common">Potato late blight agent</name>
    <name type="synonym">Botrytis infestans</name>
    <dbReference type="NCBI Taxonomy" id="4787"/>
    <lineage>
        <taxon>Eukaryota</taxon>
        <taxon>Sar</taxon>
        <taxon>Stramenopiles</taxon>
        <taxon>Oomycota</taxon>
        <taxon>Peronosporomycetes</taxon>
        <taxon>Peronosporales</taxon>
        <taxon>Peronosporaceae</taxon>
        <taxon>Phytophthora</taxon>
    </lineage>
</organism>
<gene>
    <name evidence="4" type="ORF">GN958_ATG09162</name>
</gene>
<feature type="domain" description="Ataxin-10" evidence="3">
    <location>
        <begin position="464"/>
        <end position="563"/>
    </location>
</feature>
<accession>A0A8S9ULQ6</accession>
<evidence type="ECO:0000313" key="4">
    <source>
        <dbReference type="EMBL" id="KAF4141626.1"/>
    </source>
</evidence>
<dbReference type="AlphaFoldDB" id="A0A8S9ULQ6"/>
<dbReference type="Proteomes" id="UP000704712">
    <property type="component" value="Unassembled WGS sequence"/>
</dbReference>
<dbReference type="GO" id="GO:0005829">
    <property type="term" value="C:cytosol"/>
    <property type="evidence" value="ECO:0007669"/>
    <property type="project" value="TreeGrafter"/>
</dbReference>
<dbReference type="PANTHER" id="PTHR13255:SF0">
    <property type="entry name" value="ATAXIN-10"/>
    <property type="match status" value="1"/>
</dbReference>
<evidence type="ECO:0000313" key="5">
    <source>
        <dbReference type="Proteomes" id="UP000704712"/>
    </source>
</evidence>
<dbReference type="InterPro" id="IPR011989">
    <property type="entry name" value="ARM-like"/>
</dbReference>
<dbReference type="GO" id="GO:0051301">
    <property type="term" value="P:cell division"/>
    <property type="evidence" value="ECO:0007669"/>
    <property type="project" value="UniProtKB-KW"/>
</dbReference>
<sequence length="573" mass="63782">MDFEALATECRSAAFRESLIASPVWTQAAETITDYVHQLKTQIQSAESAAGTRNLMQDADAAGEDDDGLSYTFHVNGKHPTAESLQQDFSAPKPVVADIDRTSGHVEAVTAVFRFLRNACAACSANQDACRDAGLIKQAHDVVMHCCLLADVEDEALKGRVVLLAQVVLQFCVNAVTSNTTSQATAWELFFPDDFQKILVECHQYRKVVAFAVALILNCVNSSGTDDFKIEEVAARRVDLVCARNLVITILHRCMAKPPQSSESDTSSPSELHIDDEDPAFEWICMLFALLFRGSHAKDLYNAVGAHMLSKLWSRVTPEQLIFLRMFTMWAVSTPQSTLPATIQEDTRTKQPLPEGTFEFVKSTWTYIITGGDEDRPEEADEVRKKVWFELENEAKVMLLDVLGELTVGINTRLNADGARELLLSLLQELQRVWELGRQSTTTMNTRAAASTIQPQTNGDPFRYRSGLIRVIGNLSFRHTDHQDLVRNEGYLPLFLNHCNIDETNPMIREWSLVALRNLCEGNEANQSYINALRPQGMDAASTTTLDKAKMRADIGKDGNVKLTKKDGQSDDE</sequence>
<dbReference type="SUPFAM" id="SSF48371">
    <property type="entry name" value="ARM repeat"/>
    <property type="match status" value="1"/>
</dbReference>
<dbReference type="InterPro" id="IPR016024">
    <property type="entry name" value="ARM-type_fold"/>
</dbReference>
<evidence type="ECO:0000256" key="1">
    <source>
        <dbReference type="ARBA" id="ARBA00022618"/>
    </source>
</evidence>
<dbReference type="Gene3D" id="1.25.10.10">
    <property type="entry name" value="Leucine-rich Repeat Variant"/>
    <property type="match status" value="1"/>
</dbReference>